<evidence type="ECO:0000313" key="3">
    <source>
        <dbReference type="Proteomes" id="UP001528912"/>
    </source>
</evidence>
<evidence type="ECO:0000259" key="1">
    <source>
        <dbReference type="Pfam" id="PF13472"/>
    </source>
</evidence>
<dbReference type="GO" id="GO:0016787">
    <property type="term" value="F:hydrolase activity"/>
    <property type="evidence" value="ECO:0007669"/>
    <property type="project" value="UniProtKB-KW"/>
</dbReference>
<dbReference type="CDD" id="cd01823">
    <property type="entry name" value="SEST_like"/>
    <property type="match status" value="1"/>
</dbReference>
<sequence>MTGGRARAAVLGVVVLTLPLVACGPQPSGRYEEYAALGDSYTAAPWVPVTEAASGCLRSSGGYPVQLAARLHVGVLRNVACAGARTANGTTPQGHNEPQLDAVSRSTDLVTVSLGANDERVFGRLSATCAQAAADRSGPDCRQRLSPGGVDQIRRATERTRGRLAGLLRQVRARAPHARVVAVGYPALVRPGDHCPDRLPWRPEDYAYVASSIGALNAAVRGAAADAGVAYLDVAAASAGHGICDAQPWVNGVHGDRAAAAPLHPFGREQTAIADLLVRMLT</sequence>
<dbReference type="SUPFAM" id="SSF52266">
    <property type="entry name" value="SGNH hydrolase"/>
    <property type="match status" value="1"/>
</dbReference>
<comment type="caution">
    <text evidence="2">The sequence shown here is derived from an EMBL/GenBank/DDBJ whole genome shotgun (WGS) entry which is preliminary data.</text>
</comment>
<dbReference type="RefSeq" id="WP_277190553.1">
    <property type="nucleotide sequence ID" value="NZ_JAROAV010000003.1"/>
</dbReference>
<dbReference type="InterPro" id="IPR037460">
    <property type="entry name" value="SEST-like"/>
</dbReference>
<dbReference type="EMBL" id="JAROAV010000003">
    <property type="protein sequence ID" value="MDF8262772.1"/>
    <property type="molecule type" value="Genomic_DNA"/>
</dbReference>
<dbReference type="Pfam" id="PF13472">
    <property type="entry name" value="Lipase_GDSL_2"/>
    <property type="match status" value="1"/>
</dbReference>
<dbReference type="PANTHER" id="PTHR37981:SF1">
    <property type="entry name" value="SGNH HYDROLASE-TYPE ESTERASE DOMAIN-CONTAINING PROTEIN"/>
    <property type="match status" value="1"/>
</dbReference>
<keyword evidence="3" id="KW-1185">Reference proteome</keyword>
<dbReference type="PANTHER" id="PTHR37981">
    <property type="entry name" value="LIPASE 2"/>
    <property type="match status" value="1"/>
</dbReference>
<keyword evidence="2" id="KW-0378">Hydrolase</keyword>
<reference evidence="2 3" key="1">
    <citation type="submission" date="2023-03" db="EMBL/GenBank/DDBJ databases">
        <title>YIM 133296 draft genome.</title>
        <authorList>
            <person name="Xiong L."/>
        </authorList>
    </citation>
    <scope>NUCLEOTIDE SEQUENCE [LARGE SCALE GENOMIC DNA]</scope>
    <source>
        <strain evidence="2 3">YIM 133296</strain>
    </source>
</reference>
<accession>A0ABT6C3A3</accession>
<proteinExistence type="predicted"/>
<evidence type="ECO:0000313" key="2">
    <source>
        <dbReference type="EMBL" id="MDF8262772.1"/>
    </source>
</evidence>
<organism evidence="2 3">
    <name type="scientific">Luteipulveratus flavus</name>
    <dbReference type="NCBI Taxonomy" id="3031728"/>
    <lineage>
        <taxon>Bacteria</taxon>
        <taxon>Bacillati</taxon>
        <taxon>Actinomycetota</taxon>
        <taxon>Actinomycetes</taxon>
        <taxon>Micrococcales</taxon>
        <taxon>Dermacoccaceae</taxon>
        <taxon>Luteipulveratus</taxon>
    </lineage>
</organism>
<name>A0ABT6C3A3_9MICO</name>
<feature type="domain" description="SGNH hydrolase-type esterase" evidence="1">
    <location>
        <begin position="36"/>
        <end position="265"/>
    </location>
</feature>
<dbReference type="Gene3D" id="3.40.50.1110">
    <property type="entry name" value="SGNH hydrolase"/>
    <property type="match status" value="1"/>
</dbReference>
<gene>
    <name evidence="2" type="ORF">P4R38_00755</name>
</gene>
<dbReference type="InterPro" id="IPR013830">
    <property type="entry name" value="SGNH_hydro"/>
</dbReference>
<dbReference type="Proteomes" id="UP001528912">
    <property type="component" value="Unassembled WGS sequence"/>
</dbReference>
<dbReference type="InterPro" id="IPR036514">
    <property type="entry name" value="SGNH_hydro_sf"/>
</dbReference>
<protein>
    <submittedName>
        <fullName evidence="2">SGNH/GDSL hydrolase family protein</fullName>
    </submittedName>
</protein>